<evidence type="ECO:0000313" key="2">
    <source>
        <dbReference type="EMBL" id="KAJ5256412.1"/>
    </source>
</evidence>
<reference evidence="2 3" key="1">
    <citation type="journal article" date="2023" name="IMA Fungus">
        <title>Comparative genomic study of the Penicillium genus elucidates a diverse pangenome and 15 lateral gene transfer events.</title>
        <authorList>
            <person name="Petersen C."/>
            <person name="Sorensen T."/>
            <person name="Nielsen M.R."/>
            <person name="Sondergaard T.E."/>
            <person name="Sorensen J.L."/>
            <person name="Fitzpatrick D.A."/>
            <person name="Frisvad J.C."/>
            <person name="Nielsen K.L."/>
        </authorList>
    </citation>
    <scope>NUCLEOTIDE SEQUENCE [LARGE SCALE GENOMIC DNA]</scope>
    <source>
        <strain evidence="2 3">IBT 3361</strain>
    </source>
</reference>
<name>A0ABQ8W6V8_PENCH</name>
<proteinExistence type="predicted"/>
<dbReference type="Pfam" id="PF25411">
    <property type="entry name" value="DUF7888"/>
    <property type="match status" value="1"/>
</dbReference>
<comment type="caution">
    <text evidence="2">The sequence shown here is derived from an EMBL/GenBank/DDBJ whole genome shotgun (WGS) entry which is preliminary data.</text>
</comment>
<dbReference type="EMBL" id="JAPVEB010000010">
    <property type="protein sequence ID" value="KAJ5256412.1"/>
    <property type="molecule type" value="Genomic_DNA"/>
</dbReference>
<protein>
    <recommendedName>
        <fullName evidence="1">DUF7888 domain-containing protein</fullName>
    </recommendedName>
</protein>
<dbReference type="InterPro" id="IPR057210">
    <property type="entry name" value="DUF7888"/>
</dbReference>
<evidence type="ECO:0000313" key="3">
    <source>
        <dbReference type="Proteomes" id="UP001220256"/>
    </source>
</evidence>
<sequence length="264" mass="29229">MHATLFAHWDIRRILRSYSAPSEVAKIYESLIRGFREELAKTGIARITQAANYKAFPYFTITLPIKLGKMRLSQVVFLSLLGFAAAAPAPDGLDSSAAVVADDFKPDWNAFESDFKLALEESEADASLAKRLNTQSASNVAYGKAIYAAGSAAVNQIKGLKNWNKAREQFTQLVTQGMMDHNPDPKTAVAAICYNKGYGVQNPEGIYGLHSEKISVWPASTDYDCFYMGKNNAFWSYGDGGTINLFTRWQHGACRFDDKSDLYC</sequence>
<dbReference type="Proteomes" id="UP001220256">
    <property type="component" value="Unassembled WGS sequence"/>
</dbReference>
<organism evidence="2 3">
    <name type="scientific">Penicillium chrysogenum</name>
    <name type="common">Penicillium notatum</name>
    <dbReference type="NCBI Taxonomy" id="5076"/>
    <lineage>
        <taxon>Eukaryota</taxon>
        <taxon>Fungi</taxon>
        <taxon>Dikarya</taxon>
        <taxon>Ascomycota</taxon>
        <taxon>Pezizomycotina</taxon>
        <taxon>Eurotiomycetes</taxon>
        <taxon>Eurotiomycetidae</taxon>
        <taxon>Eurotiales</taxon>
        <taxon>Aspergillaceae</taxon>
        <taxon>Penicillium</taxon>
        <taxon>Penicillium chrysogenum species complex</taxon>
    </lineage>
</organism>
<accession>A0ABQ8W6V8</accession>
<keyword evidence="3" id="KW-1185">Reference proteome</keyword>
<gene>
    <name evidence="2" type="ORF">N7505_011563</name>
</gene>
<feature type="domain" description="DUF7888" evidence="1">
    <location>
        <begin position="138"/>
        <end position="264"/>
    </location>
</feature>
<dbReference type="PANTHER" id="PTHR40845:SF1">
    <property type="match status" value="1"/>
</dbReference>
<dbReference type="PANTHER" id="PTHR40845">
    <property type="match status" value="1"/>
</dbReference>
<evidence type="ECO:0000259" key="1">
    <source>
        <dbReference type="Pfam" id="PF25411"/>
    </source>
</evidence>